<protein>
    <recommendedName>
        <fullName evidence="6">Ion transport domain-containing protein</fullName>
    </recommendedName>
</protein>
<keyword evidence="2 5" id="KW-0812">Transmembrane</keyword>
<dbReference type="Pfam" id="PF00520">
    <property type="entry name" value="Ion_trans"/>
    <property type="match status" value="1"/>
</dbReference>
<keyword evidence="8" id="KW-1185">Reference proteome</keyword>
<feature type="transmembrane region" description="Helical" evidence="5">
    <location>
        <begin position="148"/>
        <end position="168"/>
    </location>
</feature>
<comment type="subcellular location">
    <subcellularLocation>
        <location evidence="1">Membrane</location>
        <topology evidence="1">Multi-pass membrane protein</topology>
    </subcellularLocation>
</comment>
<dbReference type="PANTHER" id="PTHR38483">
    <property type="entry name" value="CHROMOSOME 1, WHOLE GENOME SHOTGUN SEQUENCE"/>
    <property type="match status" value="1"/>
</dbReference>
<feature type="transmembrane region" description="Helical" evidence="5">
    <location>
        <begin position="116"/>
        <end position="136"/>
    </location>
</feature>
<dbReference type="Proteomes" id="UP000603453">
    <property type="component" value="Unassembled WGS sequence"/>
</dbReference>
<reference evidence="7" key="1">
    <citation type="submission" date="2020-12" db="EMBL/GenBank/DDBJ databases">
        <title>Metabolic potential, ecology and presence of endohyphal bacteria is reflected in genomic diversity of Mucoromycotina.</title>
        <authorList>
            <person name="Muszewska A."/>
            <person name="Okrasinska A."/>
            <person name="Steczkiewicz K."/>
            <person name="Drgas O."/>
            <person name="Orlowska M."/>
            <person name="Perlinska-Lenart U."/>
            <person name="Aleksandrzak-Piekarczyk T."/>
            <person name="Szatraj K."/>
            <person name="Zielenkiewicz U."/>
            <person name="Pilsyk S."/>
            <person name="Malc E."/>
            <person name="Mieczkowski P."/>
            <person name="Kruszewska J.S."/>
            <person name="Biernat P."/>
            <person name="Pawlowska J."/>
        </authorList>
    </citation>
    <scope>NUCLEOTIDE SEQUENCE</scope>
    <source>
        <strain evidence="7">WA0000017839</strain>
    </source>
</reference>
<comment type="caution">
    <text evidence="7">The sequence shown here is derived from an EMBL/GenBank/DDBJ whole genome shotgun (WGS) entry which is preliminary data.</text>
</comment>
<dbReference type="GO" id="GO:0005216">
    <property type="term" value="F:monoatomic ion channel activity"/>
    <property type="evidence" value="ECO:0007669"/>
    <property type="project" value="InterPro"/>
</dbReference>
<dbReference type="Gene3D" id="1.20.120.350">
    <property type="entry name" value="Voltage-gated potassium channels. Chain C"/>
    <property type="match status" value="1"/>
</dbReference>
<dbReference type="SUPFAM" id="SSF81324">
    <property type="entry name" value="Voltage-gated potassium channels"/>
    <property type="match status" value="1"/>
</dbReference>
<evidence type="ECO:0000256" key="5">
    <source>
        <dbReference type="SAM" id="Phobius"/>
    </source>
</evidence>
<feature type="transmembrane region" description="Helical" evidence="5">
    <location>
        <begin position="54"/>
        <end position="72"/>
    </location>
</feature>
<proteinExistence type="predicted"/>
<name>A0A8H7RDZ1_9FUNG</name>
<evidence type="ECO:0000313" key="8">
    <source>
        <dbReference type="Proteomes" id="UP000603453"/>
    </source>
</evidence>
<sequence length="225" mass="25867">MPLDEDDDRMHMLASEDDPFHQTSTLLPSSRTQHGLTKSEIVQGMANRFMYSKFYIGLYLVLAILSFVTIVMDKVINLQNYSPSVLFIVFEAIINLAMIVEVTTRLLALGRDYWRSLWNIIDIILVILCAITLIVLTTGCSVGERREAIFDTVLLVIRNGFQLFRLFMMLRKNQYSLHARSTRIDFDDISDIGREPSLEFTALDRDRGLDESFLDDNDSDIEQGR</sequence>
<dbReference type="InterPro" id="IPR005821">
    <property type="entry name" value="Ion_trans_dom"/>
</dbReference>
<gene>
    <name evidence="7" type="ORF">INT47_005514</name>
</gene>
<evidence type="ECO:0000256" key="4">
    <source>
        <dbReference type="ARBA" id="ARBA00023136"/>
    </source>
</evidence>
<dbReference type="PANTHER" id="PTHR38483:SF1">
    <property type="entry name" value="ION TRANSPORT DOMAIN-CONTAINING PROTEIN"/>
    <property type="match status" value="1"/>
</dbReference>
<dbReference type="EMBL" id="JAEPRD010000016">
    <property type="protein sequence ID" value="KAG2209222.1"/>
    <property type="molecule type" value="Genomic_DNA"/>
</dbReference>
<keyword evidence="3 5" id="KW-1133">Transmembrane helix</keyword>
<evidence type="ECO:0000256" key="2">
    <source>
        <dbReference type="ARBA" id="ARBA00022692"/>
    </source>
</evidence>
<accession>A0A8H7RDZ1</accession>
<dbReference type="InterPro" id="IPR027359">
    <property type="entry name" value="Volt_channel_dom_sf"/>
</dbReference>
<evidence type="ECO:0000313" key="7">
    <source>
        <dbReference type="EMBL" id="KAG2209222.1"/>
    </source>
</evidence>
<feature type="domain" description="Ion transport" evidence="6">
    <location>
        <begin position="58"/>
        <end position="171"/>
    </location>
</feature>
<evidence type="ECO:0000259" key="6">
    <source>
        <dbReference type="Pfam" id="PF00520"/>
    </source>
</evidence>
<evidence type="ECO:0000256" key="3">
    <source>
        <dbReference type="ARBA" id="ARBA00022989"/>
    </source>
</evidence>
<dbReference type="AlphaFoldDB" id="A0A8H7RDZ1"/>
<dbReference type="GO" id="GO:0016020">
    <property type="term" value="C:membrane"/>
    <property type="evidence" value="ECO:0007669"/>
    <property type="project" value="UniProtKB-SubCell"/>
</dbReference>
<dbReference type="OrthoDB" id="429183at2759"/>
<organism evidence="7 8">
    <name type="scientific">Mucor saturninus</name>
    <dbReference type="NCBI Taxonomy" id="64648"/>
    <lineage>
        <taxon>Eukaryota</taxon>
        <taxon>Fungi</taxon>
        <taxon>Fungi incertae sedis</taxon>
        <taxon>Mucoromycota</taxon>
        <taxon>Mucoromycotina</taxon>
        <taxon>Mucoromycetes</taxon>
        <taxon>Mucorales</taxon>
        <taxon>Mucorineae</taxon>
        <taxon>Mucoraceae</taxon>
        <taxon>Mucor</taxon>
    </lineage>
</organism>
<keyword evidence="4 5" id="KW-0472">Membrane</keyword>
<evidence type="ECO:0000256" key="1">
    <source>
        <dbReference type="ARBA" id="ARBA00004141"/>
    </source>
</evidence>
<feature type="transmembrane region" description="Helical" evidence="5">
    <location>
        <begin position="84"/>
        <end position="104"/>
    </location>
</feature>